<protein>
    <recommendedName>
        <fullName evidence="4">DUF1508 domain-containing protein</fullName>
    </recommendedName>
</protein>
<name>A0ABV9WI88_9ACTN</name>
<evidence type="ECO:0008006" key="4">
    <source>
        <dbReference type="Google" id="ProtNLM"/>
    </source>
</evidence>
<feature type="compositionally biased region" description="Basic and acidic residues" evidence="1">
    <location>
        <begin position="153"/>
        <end position="165"/>
    </location>
</feature>
<dbReference type="Proteomes" id="UP001595912">
    <property type="component" value="Unassembled WGS sequence"/>
</dbReference>
<evidence type="ECO:0000313" key="3">
    <source>
        <dbReference type="Proteomes" id="UP001595912"/>
    </source>
</evidence>
<dbReference type="EMBL" id="JBHSIU010000130">
    <property type="protein sequence ID" value="MFC5007987.1"/>
    <property type="molecule type" value="Genomic_DNA"/>
</dbReference>
<reference evidence="3" key="1">
    <citation type="journal article" date="2019" name="Int. J. Syst. Evol. Microbiol.">
        <title>The Global Catalogue of Microorganisms (GCM) 10K type strain sequencing project: providing services to taxonomists for standard genome sequencing and annotation.</title>
        <authorList>
            <consortium name="The Broad Institute Genomics Platform"/>
            <consortium name="The Broad Institute Genome Sequencing Center for Infectious Disease"/>
            <person name="Wu L."/>
            <person name="Ma J."/>
        </authorList>
    </citation>
    <scope>NUCLEOTIDE SEQUENCE [LARGE SCALE GENOMIC DNA]</scope>
    <source>
        <strain evidence="3">CGMCC 4.7152</strain>
    </source>
</reference>
<proteinExistence type="predicted"/>
<dbReference type="RefSeq" id="WP_380128628.1">
    <property type="nucleotide sequence ID" value="NZ_JBHSIU010000130.1"/>
</dbReference>
<comment type="caution">
    <text evidence="2">The sequence shown here is derived from an EMBL/GenBank/DDBJ whole genome shotgun (WGS) entry which is preliminary data.</text>
</comment>
<feature type="region of interest" description="Disordered" evidence="1">
    <location>
        <begin position="143"/>
        <end position="184"/>
    </location>
</feature>
<evidence type="ECO:0000256" key="1">
    <source>
        <dbReference type="SAM" id="MobiDB-lite"/>
    </source>
</evidence>
<organism evidence="2 3">
    <name type="scientific">Dactylosporangium cerinum</name>
    <dbReference type="NCBI Taxonomy" id="1434730"/>
    <lineage>
        <taxon>Bacteria</taxon>
        <taxon>Bacillati</taxon>
        <taxon>Actinomycetota</taxon>
        <taxon>Actinomycetes</taxon>
        <taxon>Micromonosporales</taxon>
        <taxon>Micromonosporaceae</taxon>
        <taxon>Dactylosporangium</taxon>
    </lineage>
</organism>
<keyword evidence="3" id="KW-1185">Reference proteome</keyword>
<accession>A0ABV9WI88</accession>
<feature type="compositionally biased region" description="Pro residues" evidence="1">
    <location>
        <begin position="174"/>
        <end position="184"/>
    </location>
</feature>
<evidence type="ECO:0000313" key="2">
    <source>
        <dbReference type="EMBL" id="MFC5007987.1"/>
    </source>
</evidence>
<sequence length="184" mass="19352">MHQSRFVFLALAGAAADDGTVAAATTWMLVSPNNRPLGRAARTFDTYGACRDAVLHLQAGFAAVRSTVAAVESNGQWVWRAEVGGTTVGMSSRSYLRARECHYNLERFLEAVPAALVVAGTRSVRGGHRMAFDATGGLAALPPSPAPWGARGPHADRPRHGERGARAWGAHPLAPAPAPGRPPV</sequence>
<gene>
    <name evidence="2" type="ORF">ACFPIJ_60520</name>
</gene>